<accession>A0AAW4BIE7</accession>
<dbReference type="AlphaFoldDB" id="A0AAW4BIE7"/>
<proteinExistence type="predicted"/>
<feature type="non-terminal residue" evidence="1">
    <location>
        <position position="1"/>
    </location>
</feature>
<dbReference type="Proteomes" id="UP000786185">
    <property type="component" value="Unassembled WGS sequence"/>
</dbReference>
<reference evidence="1" key="1">
    <citation type="journal article" date="2021" name="PeerJ">
        <title>Analysis of 44 Vibrio anguillarum genomes reveals high genetic diversity.</title>
        <authorList>
            <person name="Hansen M.J."/>
            <person name="Dalsgaard I."/>
        </authorList>
    </citation>
    <scope>NUCLEOTIDE SEQUENCE</scope>
    <source>
        <strain evidence="1">850617-1/1</strain>
    </source>
</reference>
<sequence>LTRLQFCAEELSRFYAEDSLSEEELKNIIEKIEALFDTVYSSNLPDALRFALLEEVERLRNAISMYKIKGAKGLKDALQGTIGAVVANQEELRNAADENQDVIQRLGE</sequence>
<dbReference type="EMBL" id="SCLC01001490">
    <property type="protein sequence ID" value="MBF4437932.1"/>
    <property type="molecule type" value="Genomic_DNA"/>
</dbReference>
<comment type="caution">
    <text evidence="1">The sequence shown here is derived from an EMBL/GenBank/DDBJ whole genome shotgun (WGS) entry which is preliminary data.</text>
</comment>
<evidence type="ECO:0000313" key="2">
    <source>
        <dbReference type="Proteomes" id="UP000786185"/>
    </source>
</evidence>
<feature type="non-terminal residue" evidence="1">
    <location>
        <position position="108"/>
    </location>
</feature>
<organism evidence="1 2">
    <name type="scientific">Vibrio anguillarum</name>
    <name type="common">Listonella anguillarum</name>
    <dbReference type="NCBI Taxonomy" id="55601"/>
    <lineage>
        <taxon>Bacteria</taxon>
        <taxon>Pseudomonadati</taxon>
        <taxon>Pseudomonadota</taxon>
        <taxon>Gammaproteobacteria</taxon>
        <taxon>Vibrionales</taxon>
        <taxon>Vibrionaceae</taxon>
        <taxon>Vibrio</taxon>
    </lineage>
</organism>
<evidence type="ECO:0000313" key="1">
    <source>
        <dbReference type="EMBL" id="MBF4437932.1"/>
    </source>
</evidence>
<gene>
    <name evidence="1" type="ORF">ERJ77_26310</name>
</gene>
<protein>
    <submittedName>
        <fullName evidence="1">Uncharacterized protein</fullName>
    </submittedName>
</protein>
<name>A0AAW4BIE7_VIBAN</name>